<dbReference type="OrthoDB" id="163546at2"/>
<dbReference type="InterPro" id="IPR000089">
    <property type="entry name" value="Biotin_lipoyl"/>
</dbReference>
<accession>A0A1G7ACP8</accession>
<protein>
    <submittedName>
        <fullName evidence="3">Biotin-requiring enzyme</fullName>
    </submittedName>
</protein>
<organism evidence="3 4">
    <name type="scientific">Auraticoccus monumenti</name>
    <dbReference type="NCBI Taxonomy" id="675864"/>
    <lineage>
        <taxon>Bacteria</taxon>
        <taxon>Bacillati</taxon>
        <taxon>Actinomycetota</taxon>
        <taxon>Actinomycetes</taxon>
        <taxon>Propionibacteriales</taxon>
        <taxon>Propionibacteriaceae</taxon>
        <taxon>Auraticoccus</taxon>
    </lineage>
</organism>
<dbReference type="SUPFAM" id="SSF51230">
    <property type="entry name" value="Single hybrid motif"/>
    <property type="match status" value="1"/>
</dbReference>
<reference evidence="3 4" key="1">
    <citation type="submission" date="2016-10" db="EMBL/GenBank/DDBJ databases">
        <authorList>
            <person name="de Groot N.N."/>
        </authorList>
    </citation>
    <scope>NUCLEOTIDE SEQUENCE [LARGE SCALE GENOMIC DNA]</scope>
    <source>
        <strain evidence="3 4">MON 2.2</strain>
    </source>
</reference>
<dbReference type="PANTHER" id="PTHR45266">
    <property type="entry name" value="OXALOACETATE DECARBOXYLASE ALPHA CHAIN"/>
    <property type="match status" value="1"/>
</dbReference>
<dbReference type="PANTHER" id="PTHR45266:SF3">
    <property type="entry name" value="OXALOACETATE DECARBOXYLASE ALPHA CHAIN"/>
    <property type="match status" value="1"/>
</dbReference>
<keyword evidence="4" id="KW-1185">Reference proteome</keyword>
<evidence type="ECO:0000313" key="4">
    <source>
        <dbReference type="Proteomes" id="UP000198546"/>
    </source>
</evidence>
<dbReference type="Pfam" id="PF00364">
    <property type="entry name" value="Biotin_lipoyl"/>
    <property type="match status" value="1"/>
</dbReference>
<dbReference type="InterPro" id="IPR011053">
    <property type="entry name" value="Single_hybrid_motif"/>
</dbReference>
<dbReference type="NCBIfam" id="NF004547">
    <property type="entry name" value="PRK05889.1"/>
    <property type="match status" value="1"/>
</dbReference>
<evidence type="ECO:0000313" key="3">
    <source>
        <dbReference type="EMBL" id="SDE12592.1"/>
    </source>
</evidence>
<dbReference type="RefSeq" id="WP_090594112.1">
    <property type="nucleotide sequence ID" value="NZ_LT629688.1"/>
</dbReference>
<evidence type="ECO:0000259" key="2">
    <source>
        <dbReference type="PROSITE" id="PS50968"/>
    </source>
</evidence>
<proteinExistence type="predicted"/>
<dbReference type="EMBL" id="LT629688">
    <property type="protein sequence ID" value="SDE12592.1"/>
    <property type="molecule type" value="Genomic_DNA"/>
</dbReference>
<gene>
    <name evidence="3" type="ORF">SAMN04489747_2576</name>
</gene>
<evidence type="ECO:0000256" key="1">
    <source>
        <dbReference type="ARBA" id="ARBA00023267"/>
    </source>
</evidence>
<dbReference type="Gene3D" id="2.40.50.100">
    <property type="match status" value="1"/>
</dbReference>
<dbReference type="AlphaFoldDB" id="A0A1G7ACP8"/>
<name>A0A1G7ACP8_9ACTN</name>
<dbReference type="InterPro" id="IPR050709">
    <property type="entry name" value="Biotin_Carboxyl_Carrier/Decarb"/>
</dbReference>
<dbReference type="PROSITE" id="PS50968">
    <property type="entry name" value="BIOTINYL_LIPOYL"/>
    <property type="match status" value="1"/>
</dbReference>
<dbReference type="CDD" id="cd06850">
    <property type="entry name" value="biotinyl_domain"/>
    <property type="match status" value="1"/>
</dbReference>
<keyword evidence="1" id="KW-0092">Biotin</keyword>
<sequence>MSHTVSAELVASVLKVGVTVGQQVTAEDEVVLLESMKMEIPVLAEVAGTVSEVVARTGDVVRDGDPLVVISPERS</sequence>
<feature type="domain" description="Lipoyl-binding" evidence="2">
    <location>
        <begin position="1"/>
        <end position="71"/>
    </location>
</feature>
<dbReference type="Proteomes" id="UP000198546">
    <property type="component" value="Chromosome i"/>
</dbReference>
<dbReference type="STRING" id="675864.SAMN04489747_2576"/>